<dbReference type="PIRSF" id="PIRSF031032">
    <property type="entry name" value="TMP_97_prd"/>
    <property type="match status" value="1"/>
</dbReference>
<dbReference type="EMBL" id="MBFS01001510">
    <property type="protein sequence ID" value="PVV00919.1"/>
    <property type="molecule type" value="Genomic_DNA"/>
</dbReference>
<dbReference type="InterPro" id="IPR051987">
    <property type="entry name" value="Sigma-2_receptor-like"/>
</dbReference>
<sequence length="167" mass="18804">MTLYDTVVSTYSLIHLISLSVTDLVPITPDRFLFAFQKTLNSILVNTYKDLLMDPKATGLAWFHGLLASEAVIQTPLLIMILLQKNTKITCLSKYKDLIHLVYGCHVATTMIPTLSHLIFGTDLQSNEILVLLSMYLPFALIPAWMVIKNVHNIMLVLDKSTIKKTI</sequence>
<evidence type="ECO:0000256" key="1">
    <source>
        <dbReference type="ARBA" id="ARBA00004477"/>
    </source>
</evidence>
<dbReference type="EMBL" id="MBFS01002306">
    <property type="protein sequence ID" value="PVU99099.1"/>
    <property type="molecule type" value="Genomic_DNA"/>
</dbReference>
<dbReference type="STRING" id="133381.A0A2T9Z8J9"/>
<keyword evidence="4 7" id="KW-0256">Endoplasmic reticulum</keyword>
<evidence type="ECO:0000313" key="9">
    <source>
        <dbReference type="EMBL" id="PVU99099.1"/>
    </source>
</evidence>
<organism evidence="10 11">
    <name type="scientific">Smittium megazygosporum</name>
    <dbReference type="NCBI Taxonomy" id="133381"/>
    <lineage>
        <taxon>Eukaryota</taxon>
        <taxon>Fungi</taxon>
        <taxon>Fungi incertae sedis</taxon>
        <taxon>Zoopagomycota</taxon>
        <taxon>Kickxellomycotina</taxon>
        <taxon>Harpellomycetes</taxon>
        <taxon>Harpellales</taxon>
        <taxon>Legeriomycetaceae</taxon>
        <taxon>Smittium</taxon>
    </lineage>
</organism>
<protein>
    <recommendedName>
        <fullName evidence="7">Efficient mitochondria targeting-associated protein 19</fullName>
    </recommendedName>
</protein>
<dbReference type="Pfam" id="PF05241">
    <property type="entry name" value="EBP"/>
    <property type="match status" value="1"/>
</dbReference>
<evidence type="ECO:0000256" key="5">
    <source>
        <dbReference type="ARBA" id="ARBA00022989"/>
    </source>
</evidence>
<dbReference type="GO" id="GO:0005789">
    <property type="term" value="C:endoplasmic reticulum membrane"/>
    <property type="evidence" value="ECO:0007669"/>
    <property type="project" value="UniProtKB-SubCell"/>
</dbReference>
<evidence type="ECO:0000256" key="3">
    <source>
        <dbReference type="ARBA" id="ARBA00022692"/>
    </source>
</evidence>
<dbReference type="PANTHER" id="PTHR31204">
    <property type="entry name" value="SIGMA INTRACELLULAR RECEPTOR 2"/>
    <property type="match status" value="1"/>
</dbReference>
<dbReference type="InterPro" id="IPR016964">
    <property type="entry name" value="Sigma2_recept"/>
</dbReference>
<dbReference type="PANTHER" id="PTHR31204:SF1">
    <property type="entry name" value="SIGMA INTRACELLULAR RECEPTOR 2"/>
    <property type="match status" value="1"/>
</dbReference>
<dbReference type="AlphaFoldDB" id="A0A2T9Z8J9"/>
<feature type="transmembrane region" description="Helical" evidence="7">
    <location>
        <begin position="129"/>
        <end position="148"/>
    </location>
</feature>
<evidence type="ECO:0000256" key="2">
    <source>
        <dbReference type="ARBA" id="ARBA00009096"/>
    </source>
</evidence>
<comment type="similarity">
    <text evidence="2">Belongs to the TMEM97/sigma-2 receptor family.</text>
</comment>
<feature type="transmembrane region" description="Helical" evidence="7">
    <location>
        <begin position="61"/>
        <end position="83"/>
    </location>
</feature>
<feature type="domain" description="EXPERA" evidence="8">
    <location>
        <begin position="4"/>
        <end position="147"/>
    </location>
</feature>
<dbReference type="Proteomes" id="UP000245609">
    <property type="component" value="Unassembled WGS sequence"/>
</dbReference>
<comment type="caution">
    <text evidence="10">The sequence shown here is derived from an EMBL/GenBank/DDBJ whole genome shotgun (WGS) entry which is preliminary data.</text>
</comment>
<keyword evidence="5 7" id="KW-1133">Transmembrane helix</keyword>
<accession>A0A2T9Z8J9</accession>
<evidence type="ECO:0000256" key="4">
    <source>
        <dbReference type="ARBA" id="ARBA00022824"/>
    </source>
</evidence>
<gene>
    <name evidence="10" type="ORF">BB560_004683</name>
    <name evidence="9" type="ORF">BB560_005553</name>
</gene>
<keyword evidence="11" id="KW-1185">Reference proteome</keyword>
<dbReference type="PROSITE" id="PS51751">
    <property type="entry name" value="EXPERA"/>
    <property type="match status" value="1"/>
</dbReference>
<name>A0A2T9Z8J9_9FUNG</name>
<feature type="transmembrane region" description="Helical" evidence="7">
    <location>
        <begin position="95"/>
        <end position="117"/>
    </location>
</feature>
<dbReference type="OrthoDB" id="433124at2759"/>
<evidence type="ECO:0000259" key="8">
    <source>
        <dbReference type="PROSITE" id="PS51751"/>
    </source>
</evidence>
<evidence type="ECO:0000313" key="11">
    <source>
        <dbReference type="Proteomes" id="UP000245609"/>
    </source>
</evidence>
<comment type="subcellular location">
    <subcellularLocation>
        <location evidence="1">Endoplasmic reticulum membrane</location>
        <topology evidence="1">Multi-pass membrane protein</topology>
    </subcellularLocation>
</comment>
<evidence type="ECO:0000256" key="7">
    <source>
        <dbReference type="PIRNR" id="PIRNR031032"/>
    </source>
</evidence>
<reference evidence="10 11" key="1">
    <citation type="journal article" date="2018" name="MBio">
        <title>Comparative Genomics Reveals the Core Gene Toolbox for the Fungus-Insect Symbiosis.</title>
        <authorList>
            <person name="Wang Y."/>
            <person name="Stata M."/>
            <person name="Wang W."/>
            <person name="Stajich J.E."/>
            <person name="White M.M."/>
            <person name="Moncalvo J.M."/>
        </authorList>
    </citation>
    <scope>NUCLEOTIDE SEQUENCE [LARGE SCALE GENOMIC DNA]</scope>
    <source>
        <strain evidence="10 11">SC-DP-2</strain>
    </source>
</reference>
<keyword evidence="6 7" id="KW-0472">Membrane</keyword>
<evidence type="ECO:0000313" key="10">
    <source>
        <dbReference type="EMBL" id="PVV00919.1"/>
    </source>
</evidence>
<proteinExistence type="inferred from homology"/>
<keyword evidence="3 7" id="KW-0812">Transmembrane</keyword>
<dbReference type="InterPro" id="IPR033118">
    <property type="entry name" value="EXPERA"/>
</dbReference>
<evidence type="ECO:0000256" key="6">
    <source>
        <dbReference type="ARBA" id="ARBA00023136"/>
    </source>
</evidence>